<dbReference type="InterPro" id="IPR046847">
    <property type="entry name" value="Xre-like_HTH"/>
</dbReference>
<gene>
    <name evidence="3" type="ORF">GCM10023186_30700</name>
</gene>
<evidence type="ECO:0000259" key="2">
    <source>
        <dbReference type="Pfam" id="PF20432"/>
    </source>
</evidence>
<feature type="domain" description="Antitoxin Xre-like helix-turn-helix" evidence="2">
    <location>
        <begin position="31"/>
        <end position="91"/>
    </location>
</feature>
<dbReference type="RefSeq" id="WP_345225683.1">
    <property type="nucleotide sequence ID" value="NZ_BAABHA010000010.1"/>
</dbReference>
<dbReference type="NCBIfam" id="TIGR02293">
    <property type="entry name" value="TAS_TIGR02293"/>
    <property type="match status" value="1"/>
</dbReference>
<name>A0ABP8J779_9BACT</name>
<accession>A0ABP8J779</accession>
<dbReference type="Proteomes" id="UP001500454">
    <property type="component" value="Unassembled WGS sequence"/>
</dbReference>
<proteinExistence type="predicted"/>
<dbReference type="InterPro" id="IPR011979">
    <property type="entry name" value="Antitox_Xre"/>
</dbReference>
<protein>
    <recommendedName>
        <fullName evidence="5">DUF2384 domain-containing protein</fullName>
    </recommendedName>
</protein>
<dbReference type="Pfam" id="PF20432">
    <property type="entry name" value="Xre-like-HTH"/>
    <property type="match status" value="1"/>
</dbReference>
<dbReference type="Pfam" id="PF09722">
    <property type="entry name" value="Xre_MbcA_ParS_C"/>
    <property type="match status" value="1"/>
</dbReference>
<reference evidence="4" key="1">
    <citation type="journal article" date="2019" name="Int. J. Syst. Evol. Microbiol.">
        <title>The Global Catalogue of Microorganisms (GCM) 10K type strain sequencing project: providing services to taxonomists for standard genome sequencing and annotation.</title>
        <authorList>
            <consortium name="The Broad Institute Genomics Platform"/>
            <consortium name="The Broad Institute Genome Sequencing Center for Infectious Disease"/>
            <person name="Wu L."/>
            <person name="Ma J."/>
        </authorList>
    </citation>
    <scope>NUCLEOTIDE SEQUENCE [LARGE SCALE GENOMIC DNA]</scope>
    <source>
        <strain evidence="4">JCM 17924</strain>
    </source>
</reference>
<sequence>MLQAHTTPVAKVVELLGGSSLVRQAVHNELDLLALAARGLSIQSLRALQRRMQFSNKEISEFLDVSESTLQRRQQTKRALTRDEGEKAIQLSSVMAKGISVFEDEEDFRHWLETPNVALGGIEPKELLGSSIGREQVREILLRIQYGIYS</sequence>
<dbReference type="EMBL" id="BAABHA010000010">
    <property type="protein sequence ID" value="GAA4386272.1"/>
    <property type="molecule type" value="Genomic_DNA"/>
</dbReference>
<evidence type="ECO:0000259" key="1">
    <source>
        <dbReference type="Pfam" id="PF09722"/>
    </source>
</evidence>
<dbReference type="InterPro" id="IPR024467">
    <property type="entry name" value="Xre/MbcA/ParS-like_toxin-bd"/>
</dbReference>
<organism evidence="3 4">
    <name type="scientific">Hymenobacter koreensis</name>
    <dbReference type="NCBI Taxonomy" id="1084523"/>
    <lineage>
        <taxon>Bacteria</taxon>
        <taxon>Pseudomonadati</taxon>
        <taxon>Bacteroidota</taxon>
        <taxon>Cytophagia</taxon>
        <taxon>Cytophagales</taxon>
        <taxon>Hymenobacteraceae</taxon>
        <taxon>Hymenobacter</taxon>
    </lineage>
</organism>
<evidence type="ECO:0000313" key="4">
    <source>
        <dbReference type="Proteomes" id="UP001500454"/>
    </source>
</evidence>
<evidence type="ECO:0000313" key="3">
    <source>
        <dbReference type="EMBL" id="GAA4386272.1"/>
    </source>
</evidence>
<keyword evidence="4" id="KW-1185">Reference proteome</keyword>
<comment type="caution">
    <text evidence="3">The sequence shown here is derived from an EMBL/GenBank/DDBJ whole genome shotgun (WGS) entry which is preliminary data.</text>
</comment>
<evidence type="ECO:0008006" key="5">
    <source>
        <dbReference type="Google" id="ProtNLM"/>
    </source>
</evidence>
<feature type="domain" description="Antitoxin Xre/MbcA/ParS-like toxin-binding" evidence="1">
    <location>
        <begin position="100"/>
        <end position="147"/>
    </location>
</feature>